<gene>
    <name evidence="3" type="ORF">LARSCL_LOCUS19729</name>
</gene>
<dbReference type="CDD" id="cd18186">
    <property type="entry name" value="BTB_POZ_ZBTB_KLHL-like"/>
    <property type="match status" value="1"/>
</dbReference>
<dbReference type="FunFam" id="3.30.710.10:FF:000159">
    <property type="entry name" value="Speckle-type POZ protein B"/>
    <property type="match status" value="1"/>
</dbReference>
<proteinExistence type="predicted"/>
<dbReference type="CDD" id="cd00121">
    <property type="entry name" value="MATH"/>
    <property type="match status" value="1"/>
</dbReference>
<comment type="caution">
    <text evidence="3">The sequence shown here is derived from an EMBL/GenBank/DDBJ whole genome shotgun (WGS) entry which is preliminary data.</text>
</comment>
<evidence type="ECO:0000313" key="3">
    <source>
        <dbReference type="EMBL" id="CAL1296284.1"/>
    </source>
</evidence>
<dbReference type="GO" id="GO:0030163">
    <property type="term" value="P:protein catabolic process"/>
    <property type="evidence" value="ECO:0007669"/>
    <property type="project" value="UniProtKB-ARBA"/>
</dbReference>
<dbReference type="Proteomes" id="UP001497382">
    <property type="component" value="Unassembled WGS sequence"/>
</dbReference>
<reference evidence="3 4" key="1">
    <citation type="submission" date="2024-04" db="EMBL/GenBank/DDBJ databases">
        <authorList>
            <person name="Rising A."/>
            <person name="Reimegard J."/>
            <person name="Sonavane S."/>
            <person name="Akerstrom W."/>
            <person name="Nylinder S."/>
            <person name="Hedman E."/>
            <person name="Kallberg Y."/>
        </authorList>
    </citation>
    <scope>NUCLEOTIDE SEQUENCE [LARGE SCALE GENOMIC DNA]</scope>
</reference>
<sequence length="503" mass="57793">MDSETEEEGKCFVFEWKIKNFSYCWHKKGDYLESPSFVVDSIEGTKWKLSLFPRGHTDGNYIGLYLKRDPNCNGPNAGISIEVELSILSWNTFTSDHAMKNSATLTKGANFGYPAFEKRKDIFKLNKYVFLPEDTLAIRCKMWQNDGKSLTIEKCCATTHITVGRRSFLWEIEKFSTLEPDKDNTIFVRSASEERLIMSFNLSLTGGQNFDEIFQVQMSSPIQNMFNTTIFYILNTSGDKEECGRCEFWFDRVYKSRHMTLLLTKERLIAKKSEYLPNDVLTLQCECNYSTGNTFEEVEKVGPGCVNVVIPHLTSSLHSGDNSSPTVEALEEDLQWLYTDGFLSDVKLKTNSKTFPAHKIILSTRSPVFKAMFTSNMKEKSSKIVDIEDMDDDTVHRMLLYIYTADIEDLHWESALQLYEAADKYEILMLKMKCSAYLAANLNPNNACGVLVLADLHQDTKLKTAVQKFILRNDQVIINSEKWEWLIENHLKLATDTLCLKYK</sequence>
<name>A0AAV2BLH5_9ARAC</name>
<organism evidence="3 4">
    <name type="scientific">Larinioides sclopetarius</name>
    <dbReference type="NCBI Taxonomy" id="280406"/>
    <lineage>
        <taxon>Eukaryota</taxon>
        <taxon>Metazoa</taxon>
        <taxon>Ecdysozoa</taxon>
        <taxon>Arthropoda</taxon>
        <taxon>Chelicerata</taxon>
        <taxon>Arachnida</taxon>
        <taxon>Araneae</taxon>
        <taxon>Araneomorphae</taxon>
        <taxon>Entelegynae</taxon>
        <taxon>Araneoidea</taxon>
        <taxon>Araneidae</taxon>
        <taxon>Larinioides</taxon>
    </lineage>
</organism>
<evidence type="ECO:0000259" key="1">
    <source>
        <dbReference type="PROSITE" id="PS50097"/>
    </source>
</evidence>
<protein>
    <recommendedName>
        <fullName evidence="5">Speckle-type POZ protein</fullName>
    </recommendedName>
</protein>
<dbReference type="SUPFAM" id="SSF54695">
    <property type="entry name" value="POZ domain"/>
    <property type="match status" value="1"/>
</dbReference>
<dbReference type="PROSITE" id="PS50144">
    <property type="entry name" value="MATH"/>
    <property type="match status" value="1"/>
</dbReference>
<dbReference type="PROSITE" id="PS50097">
    <property type="entry name" value="BTB"/>
    <property type="match status" value="1"/>
</dbReference>
<dbReference type="InterPro" id="IPR011333">
    <property type="entry name" value="SKP1/BTB/POZ_sf"/>
</dbReference>
<feature type="domain" description="MATH" evidence="2">
    <location>
        <begin position="11"/>
        <end position="142"/>
    </location>
</feature>
<dbReference type="Gene3D" id="2.60.210.10">
    <property type="entry name" value="Apoptosis, Tumor Necrosis Factor Receptor Associated Protein 2, Chain A"/>
    <property type="match status" value="1"/>
</dbReference>
<dbReference type="Gene3D" id="3.30.710.10">
    <property type="entry name" value="Potassium Channel Kv1.1, Chain A"/>
    <property type="match status" value="1"/>
</dbReference>
<keyword evidence="4" id="KW-1185">Reference proteome</keyword>
<dbReference type="SMART" id="SM00225">
    <property type="entry name" value="BTB"/>
    <property type="match status" value="1"/>
</dbReference>
<dbReference type="InterPro" id="IPR002083">
    <property type="entry name" value="MATH/TRAF_dom"/>
</dbReference>
<dbReference type="AlphaFoldDB" id="A0AAV2BLH5"/>
<dbReference type="Pfam" id="PF00651">
    <property type="entry name" value="BTB"/>
    <property type="match status" value="1"/>
</dbReference>
<dbReference type="Gene3D" id="1.25.40.420">
    <property type="match status" value="1"/>
</dbReference>
<evidence type="ECO:0000313" key="4">
    <source>
        <dbReference type="Proteomes" id="UP001497382"/>
    </source>
</evidence>
<dbReference type="Pfam" id="PF22486">
    <property type="entry name" value="MATH_2"/>
    <property type="match status" value="1"/>
</dbReference>
<dbReference type="PANTHER" id="PTHR24413">
    <property type="entry name" value="SPECKLE-TYPE POZ PROTEIN"/>
    <property type="match status" value="1"/>
</dbReference>
<feature type="domain" description="BTB" evidence="1">
    <location>
        <begin position="344"/>
        <end position="408"/>
    </location>
</feature>
<accession>A0AAV2BLH5</accession>
<dbReference type="InterPro" id="IPR008974">
    <property type="entry name" value="TRAF-like"/>
</dbReference>
<evidence type="ECO:0008006" key="5">
    <source>
        <dbReference type="Google" id="ProtNLM"/>
    </source>
</evidence>
<dbReference type="InterPro" id="IPR000210">
    <property type="entry name" value="BTB/POZ_dom"/>
</dbReference>
<evidence type="ECO:0000259" key="2">
    <source>
        <dbReference type="PROSITE" id="PS50144"/>
    </source>
</evidence>
<dbReference type="SUPFAM" id="SSF49599">
    <property type="entry name" value="TRAF domain-like"/>
    <property type="match status" value="2"/>
</dbReference>
<dbReference type="EMBL" id="CAXIEN010000394">
    <property type="protein sequence ID" value="CAL1296284.1"/>
    <property type="molecule type" value="Genomic_DNA"/>
</dbReference>